<protein>
    <submittedName>
        <fullName evidence="2">Uncharacterized protein</fullName>
    </submittedName>
</protein>
<evidence type="ECO:0000313" key="2">
    <source>
        <dbReference type="EMBL" id="AWP19217.1"/>
    </source>
</evidence>
<name>A0A2U9CRL6_SCOMX</name>
<accession>A0A2U9CRL6</accession>
<evidence type="ECO:0000256" key="1">
    <source>
        <dbReference type="SAM" id="MobiDB-lite"/>
    </source>
</evidence>
<organism evidence="2 3">
    <name type="scientific">Scophthalmus maximus</name>
    <name type="common">Turbot</name>
    <name type="synonym">Psetta maxima</name>
    <dbReference type="NCBI Taxonomy" id="52904"/>
    <lineage>
        <taxon>Eukaryota</taxon>
        <taxon>Metazoa</taxon>
        <taxon>Chordata</taxon>
        <taxon>Craniata</taxon>
        <taxon>Vertebrata</taxon>
        <taxon>Euteleostomi</taxon>
        <taxon>Actinopterygii</taxon>
        <taxon>Neopterygii</taxon>
        <taxon>Teleostei</taxon>
        <taxon>Neoteleostei</taxon>
        <taxon>Acanthomorphata</taxon>
        <taxon>Carangaria</taxon>
        <taxon>Pleuronectiformes</taxon>
        <taxon>Pleuronectoidei</taxon>
        <taxon>Scophthalmidae</taxon>
        <taxon>Scophthalmus</taxon>
    </lineage>
</organism>
<reference evidence="2 3" key="1">
    <citation type="submission" date="2017-12" db="EMBL/GenBank/DDBJ databases">
        <title>Integrating genomic resources of turbot (Scophthalmus maximus) in depth evaluation of genetic and physical mapping variation across individuals.</title>
        <authorList>
            <person name="Martinez P."/>
        </authorList>
    </citation>
    <scope>NUCLEOTIDE SEQUENCE [LARGE SCALE GENOMIC DNA]</scope>
</reference>
<dbReference type="AlphaFoldDB" id="A0A2U9CRL6"/>
<proteinExistence type="predicted"/>
<keyword evidence="3" id="KW-1185">Reference proteome</keyword>
<feature type="region of interest" description="Disordered" evidence="1">
    <location>
        <begin position="1"/>
        <end position="46"/>
    </location>
</feature>
<dbReference type="Proteomes" id="UP000246464">
    <property type="component" value="Chromosome 19"/>
</dbReference>
<evidence type="ECO:0000313" key="3">
    <source>
        <dbReference type="Proteomes" id="UP000246464"/>
    </source>
</evidence>
<gene>
    <name evidence="2" type="ORF">SMAX5B_008721</name>
</gene>
<dbReference type="EMBL" id="CP026261">
    <property type="protein sequence ID" value="AWP19217.1"/>
    <property type="molecule type" value="Genomic_DNA"/>
</dbReference>
<sequence length="62" mass="6907">MTRSRWQPMKSVERTEPWVRAAAASRGDQRGEDLDSMGNVSPKLQGLVEAKTVKPLGNRGLR</sequence>